<dbReference type="EMBL" id="CP010725">
    <property type="protein sequence ID" value="AUQ97612.1"/>
    <property type="molecule type" value="Genomic_DNA"/>
</dbReference>
<protein>
    <submittedName>
        <fullName evidence="2">Uncharacterized protein</fullName>
    </submittedName>
</protein>
<gene>
    <name evidence="2" type="ORF">PhaeoP88_00207</name>
</gene>
<evidence type="ECO:0000256" key="1">
    <source>
        <dbReference type="SAM" id="Phobius"/>
    </source>
</evidence>
<accession>A0A2I7HTI9</accession>
<dbReference type="Proteomes" id="UP000236447">
    <property type="component" value="Chromosome"/>
</dbReference>
<proteinExistence type="predicted"/>
<name>A0A2I7HTI9_9RHOB</name>
<reference evidence="2 3" key="2">
    <citation type="journal article" date="2017" name="Genome Biol. Evol.">
        <title>Trajectories and Drivers of Genome Evolution in Surface-Associated Marine Phaeobacter.</title>
        <authorList>
            <person name="Freese H.M."/>
            <person name="Sikorski J."/>
            <person name="Bunk B."/>
            <person name="Scheuner C."/>
            <person name="Meier-Kolthoff J.P."/>
            <person name="Sproer C."/>
            <person name="Gram L."/>
            <person name="Overmann J."/>
        </authorList>
    </citation>
    <scope>NUCLEOTIDE SEQUENCE [LARGE SCALE GENOMIC DNA]</scope>
    <source>
        <strain evidence="2 3">P88</strain>
    </source>
</reference>
<organism evidence="2 3">
    <name type="scientific">Phaeobacter inhibens</name>
    <dbReference type="NCBI Taxonomy" id="221822"/>
    <lineage>
        <taxon>Bacteria</taxon>
        <taxon>Pseudomonadati</taxon>
        <taxon>Pseudomonadota</taxon>
        <taxon>Alphaproteobacteria</taxon>
        <taxon>Rhodobacterales</taxon>
        <taxon>Roseobacteraceae</taxon>
        <taxon>Phaeobacter</taxon>
    </lineage>
</organism>
<dbReference type="RefSeq" id="WP_086002971.1">
    <property type="nucleotide sequence ID" value="NZ_CANLFJ010000007.1"/>
</dbReference>
<dbReference type="AlphaFoldDB" id="A0A2I7HTI9"/>
<evidence type="ECO:0000313" key="3">
    <source>
        <dbReference type="Proteomes" id="UP000236447"/>
    </source>
</evidence>
<keyword evidence="1" id="KW-0812">Transmembrane</keyword>
<feature type="transmembrane region" description="Helical" evidence="1">
    <location>
        <begin position="29"/>
        <end position="47"/>
    </location>
</feature>
<reference evidence="2 3" key="1">
    <citation type="journal article" date="2017" name="Front. Microbiol.">
        <title>Phaeobacter piscinae sp. nov., a species of the Roseobacter group and potential aquaculture probiont.</title>
        <authorList>
            <person name="Sonnenschein E.C."/>
            <person name="Phippen C.B.W."/>
            <person name="Nielsen K.F."/>
            <person name="Mateiu R.V."/>
            <person name="Melchiorsen J."/>
            <person name="Gram L."/>
            <person name="Overmann J."/>
            <person name="Freese H.M."/>
        </authorList>
    </citation>
    <scope>NUCLEOTIDE SEQUENCE [LARGE SCALE GENOMIC DNA]</scope>
    <source>
        <strain evidence="2 3">P88</strain>
    </source>
</reference>
<evidence type="ECO:0000313" key="2">
    <source>
        <dbReference type="EMBL" id="AUQ97612.1"/>
    </source>
</evidence>
<keyword evidence="1" id="KW-0472">Membrane</keyword>
<sequence length="53" mass="5424">MINWPLIFTLIAAASAALAFGGVATGLAVAANVVFLISMFLLGLALIDRTLCS</sequence>
<keyword evidence="1" id="KW-1133">Transmembrane helix</keyword>